<evidence type="ECO:0000256" key="1">
    <source>
        <dbReference type="ARBA" id="ARBA00001954"/>
    </source>
</evidence>
<evidence type="ECO:0000313" key="5">
    <source>
        <dbReference type="EMBL" id="GMA20338.1"/>
    </source>
</evidence>
<dbReference type="InterPro" id="IPR039994">
    <property type="entry name" value="NO66-like"/>
</dbReference>
<dbReference type="EMBL" id="BSUJ01000001">
    <property type="protein sequence ID" value="GMA20338.1"/>
    <property type="molecule type" value="Genomic_DNA"/>
</dbReference>
<comment type="caution">
    <text evidence="5">The sequence shown here is derived from an EMBL/GenBank/DDBJ whole genome shotgun (WGS) entry which is preliminary data.</text>
</comment>
<accession>A0ABQ6HPE8</accession>
<keyword evidence="2" id="KW-0479">Metal-binding</keyword>
<dbReference type="Gene3D" id="2.60.120.650">
    <property type="entry name" value="Cupin"/>
    <property type="match status" value="1"/>
</dbReference>
<sequence>MGPQRERPALRRLVGPHVEDFASSTWGSRPLLVRAADLPQPFDDLFGPDAIDELVSRRGLRTPFLRVAKDGSALPDRAFTRGGGVGAGVTDQVSDDDLLALFADGATLVGQGLHRTWPPLLELGQQLTEDLGHPVQINAYITPPQNQGFAAHYDIHDVFVLQTSGSKAWRIHEPVHPAPLRSDPWDERRAEVAEAALGEPVIDTVLEPGDCLYLPRGFLHSAKALGQVSSHVTIGVHSWTVHEVAHQLSSAAMSRLGRDEQIRRSLPLGADLSTAEAFASTAPDVFQQAKDALLQAISELEPADVAAALARRDRSSTRTSPVSPVAQVQAALDLTDHSRVRLRPHLQLTVAPDAGAGSTGNVSADRLRLSSRVASLVVESGDVDRAGLDRLLDGAVVTAAELGVGVTRELLRRGVVVPA</sequence>
<dbReference type="PROSITE" id="PS51184">
    <property type="entry name" value="JMJC"/>
    <property type="match status" value="1"/>
</dbReference>
<dbReference type="Pfam" id="PF08007">
    <property type="entry name" value="JmjC_2"/>
    <property type="match status" value="1"/>
</dbReference>
<dbReference type="Proteomes" id="UP001157109">
    <property type="component" value="Unassembled WGS sequence"/>
</dbReference>
<proteinExistence type="predicted"/>
<dbReference type="InterPro" id="IPR003347">
    <property type="entry name" value="JmjC_dom"/>
</dbReference>
<keyword evidence="6" id="KW-1185">Reference proteome</keyword>
<dbReference type="SUPFAM" id="SSF51197">
    <property type="entry name" value="Clavaminate synthase-like"/>
    <property type="match status" value="1"/>
</dbReference>
<evidence type="ECO:0000256" key="3">
    <source>
        <dbReference type="ARBA" id="ARBA00023004"/>
    </source>
</evidence>
<dbReference type="RefSeq" id="WP_241445540.1">
    <property type="nucleotide sequence ID" value="NZ_BSUJ01000001.1"/>
</dbReference>
<protein>
    <recommendedName>
        <fullName evidence="4">JmjC domain-containing protein</fullName>
    </recommendedName>
</protein>
<evidence type="ECO:0000313" key="6">
    <source>
        <dbReference type="Proteomes" id="UP001157109"/>
    </source>
</evidence>
<evidence type="ECO:0000256" key="2">
    <source>
        <dbReference type="ARBA" id="ARBA00022723"/>
    </source>
</evidence>
<comment type="cofactor">
    <cofactor evidence="1">
        <name>Fe(2+)</name>
        <dbReference type="ChEBI" id="CHEBI:29033"/>
    </cofactor>
</comment>
<gene>
    <name evidence="5" type="ORF">GCM10025862_23590</name>
</gene>
<organism evidence="5 6">
    <name type="scientific">Arsenicicoccus piscis</name>
    <dbReference type="NCBI Taxonomy" id="673954"/>
    <lineage>
        <taxon>Bacteria</taxon>
        <taxon>Bacillati</taxon>
        <taxon>Actinomycetota</taxon>
        <taxon>Actinomycetes</taxon>
        <taxon>Micrococcales</taxon>
        <taxon>Intrasporangiaceae</taxon>
        <taxon>Arsenicicoccus</taxon>
    </lineage>
</organism>
<dbReference type="PANTHER" id="PTHR13096:SF9">
    <property type="entry name" value="BIFUNCTIONAL LYSINE-SPECIFIC DEMETHYLASE AND HISTIDYL-HYDROXYLASE"/>
    <property type="match status" value="1"/>
</dbReference>
<feature type="domain" description="JmjC" evidence="4">
    <location>
        <begin position="106"/>
        <end position="255"/>
    </location>
</feature>
<name>A0ABQ6HPE8_9MICO</name>
<keyword evidence="3" id="KW-0408">Iron</keyword>
<dbReference type="SMART" id="SM00558">
    <property type="entry name" value="JmjC"/>
    <property type="match status" value="1"/>
</dbReference>
<dbReference type="PANTHER" id="PTHR13096">
    <property type="entry name" value="MINA53 MYC INDUCED NUCLEAR ANTIGEN"/>
    <property type="match status" value="1"/>
</dbReference>
<evidence type="ECO:0000259" key="4">
    <source>
        <dbReference type="PROSITE" id="PS51184"/>
    </source>
</evidence>
<reference evidence="6" key="1">
    <citation type="journal article" date="2019" name="Int. J. Syst. Evol. Microbiol.">
        <title>The Global Catalogue of Microorganisms (GCM) 10K type strain sequencing project: providing services to taxonomists for standard genome sequencing and annotation.</title>
        <authorList>
            <consortium name="The Broad Institute Genomics Platform"/>
            <consortium name="The Broad Institute Genome Sequencing Center for Infectious Disease"/>
            <person name="Wu L."/>
            <person name="Ma J."/>
        </authorList>
    </citation>
    <scope>NUCLEOTIDE SEQUENCE [LARGE SCALE GENOMIC DNA]</scope>
    <source>
        <strain evidence="6">NBRC 105830</strain>
    </source>
</reference>